<dbReference type="PROSITE" id="PS50053">
    <property type="entry name" value="UBIQUITIN_2"/>
    <property type="match status" value="1"/>
</dbReference>
<name>A0AAD7ZJB2_DIPPU</name>
<dbReference type="InterPro" id="IPR049127">
    <property type="entry name" value="TECR-like_N"/>
</dbReference>
<evidence type="ECO:0000256" key="2">
    <source>
        <dbReference type="ARBA" id="ARBA00004240"/>
    </source>
</evidence>
<dbReference type="InterPro" id="IPR000626">
    <property type="entry name" value="Ubiquitin-like_dom"/>
</dbReference>
<dbReference type="SUPFAM" id="SSF54236">
    <property type="entry name" value="Ubiquitin-like"/>
    <property type="match status" value="1"/>
</dbReference>
<evidence type="ECO:0000256" key="4">
    <source>
        <dbReference type="ARBA" id="ARBA00022692"/>
    </source>
</evidence>
<dbReference type="Pfam" id="PF21696">
    <property type="entry name" value="TECR_N"/>
    <property type="match status" value="1"/>
</dbReference>
<keyword evidence="5" id="KW-0256">Endoplasmic reticulum</keyword>
<dbReference type="FunFam" id="3.10.20.90:FF:000131">
    <property type="entry name" value="trans-2,3-enoyl-CoA reductase-like"/>
    <property type="match status" value="1"/>
</dbReference>
<evidence type="ECO:0000256" key="7">
    <source>
        <dbReference type="ARBA" id="ARBA00023002"/>
    </source>
</evidence>
<dbReference type="Gene3D" id="3.10.20.90">
    <property type="entry name" value="Phosphatidylinositol 3-kinase Catalytic Subunit, Chain A, domain 1"/>
    <property type="match status" value="1"/>
</dbReference>
<evidence type="ECO:0000313" key="11">
    <source>
        <dbReference type="Proteomes" id="UP001233999"/>
    </source>
</evidence>
<dbReference type="GO" id="GO:0005783">
    <property type="term" value="C:endoplasmic reticulum"/>
    <property type="evidence" value="ECO:0007669"/>
    <property type="project" value="UniProtKB-SubCell"/>
</dbReference>
<keyword evidence="11" id="KW-1185">Reference proteome</keyword>
<comment type="subcellular location">
    <subcellularLocation>
        <location evidence="2">Endoplasmic reticulum</location>
    </subcellularLocation>
    <subcellularLocation>
        <location evidence="1">Membrane</location>
        <topology evidence="1">Multi-pass membrane protein</topology>
    </subcellularLocation>
</comment>
<dbReference type="EMBL" id="JASPKZ010008004">
    <property type="protein sequence ID" value="KAJ9581162.1"/>
    <property type="molecule type" value="Genomic_DNA"/>
</dbReference>
<feature type="non-terminal residue" evidence="10">
    <location>
        <position position="94"/>
    </location>
</feature>
<evidence type="ECO:0000259" key="9">
    <source>
        <dbReference type="PROSITE" id="PS50053"/>
    </source>
</evidence>
<dbReference type="GO" id="GO:0016491">
    <property type="term" value="F:oxidoreductase activity"/>
    <property type="evidence" value="ECO:0007669"/>
    <property type="project" value="UniProtKB-KW"/>
</dbReference>
<comment type="caution">
    <text evidence="10">The sequence shown here is derived from an EMBL/GenBank/DDBJ whole genome shotgun (WGS) entry which is preliminary data.</text>
</comment>
<protein>
    <recommendedName>
        <fullName evidence="9">Ubiquitin-like domain-containing protein</fullName>
    </recommendedName>
</protein>
<evidence type="ECO:0000256" key="3">
    <source>
        <dbReference type="ARBA" id="ARBA00007742"/>
    </source>
</evidence>
<dbReference type="GO" id="GO:0016020">
    <property type="term" value="C:membrane"/>
    <property type="evidence" value="ECO:0007669"/>
    <property type="project" value="UniProtKB-SubCell"/>
</dbReference>
<evidence type="ECO:0000256" key="6">
    <source>
        <dbReference type="ARBA" id="ARBA00022989"/>
    </source>
</evidence>
<evidence type="ECO:0000256" key="1">
    <source>
        <dbReference type="ARBA" id="ARBA00004141"/>
    </source>
</evidence>
<keyword evidence="8" id="KW-0472">Membrane</keyword>
<gene>
    <name evidence="10" type="ORF">L9F63_023667</name>
</gene>
<reference evidence="10" key="1">
    <citation type="journal article" date="2023" name="IScience">
        <title>Live-bearing cockroach genome reveals convergent evolutionary mechanisms linked to viviparity in insects and beyond.</title>
        <authorList>
            <person name="Fouks B."/>
            <person name="Harrison M.C."/>
            <person name="Mikhailova A.A."/>
            <person name="Marchal E."/>
            <person name="English S."/>
            <person name="Carruthers M."/>
            <person name="Jennings E.C."/>
            <person name="Chiamaka E.L."/>
            <person name="Frigard R.A."/>
            <person name="Pippel M."/>
            <person name="Attardo G.M."/>
            <person name="Benoit J.B."/>
            <person name="Bornberg-Bauer E."/>
            <person name="Tobe S.S."/>
        </authorList>
    </citation>
    <scope>NUCLEOTIDE SEQUENCE</scope>
    <source>
        <strain evidence="10">Stay&amp;Tobe</strain>
    </source>
</reference>
<keyword evidence="6" id="KW-1133">Transmembrane helix</keyword>
<evidence type="ECO:0000256" key="5">
    <source>
        <dbReference type="ARBA" id="ARBA00022824"/>
    </source>
</evidence>
<keyword evidence="7" id="KW-0560">Oxidoreductase</keyword>
<dbReference type="Proteomes" id="UP001233999">
    <property type="component" value="Unassembled WGS sequence"/>
</dbReference>
<sequence length="94" mass="10699">IEILNAQNSKPVGTLNNLTATTSIRELKKKIYGIKKSLYPERQAIRLEPKGKTLKDNDTLKDLGLKNGTKLYVKDLGPQIGWNTVFWLSMQVHY</sequence>
<dbReference type="CDD" id="cd01801">
    <property type="entry name" value="Ubl_TECR_like"/>
    <property type="match status" value="1"/>
</dbReference>
<evidence type="ECO:0000256" key="8">
    <source>
        <dbReference type="ARBA" id="ARBA00023136"/>
    </source>
</evidence>
<dbReference type="AlphaFoldDB" id="A0AAD7ZJB2"/>
<evidence type="ECO:0000313" key="10">
    <source>
        <dbReference type="EMBL" id="KAJ9581162.1"/>
    </source>
</evidence>
<proteinExistence type="inferred from homology"/>
<dbReference type="InterPro" id="IPR029071">
    <property type="entry name" value="Ubiquitin-like_domsf"/>
</dbReference>
<accession>A0AAD7ZJB2</accession>
<keyword evidence="4" id="KW-0812">Transmembrane</keyword>
<organism evidence="10 11">
    <name type="scientific">Diploptera punctata</name>
    <name type="common">Pacific beetle cockroach</name>
    <dbReference type="NCBI Taxonomy" id="6984"/>
    <lineage>
        <taxon>Eukaryota</taxon>
        <taxon>Metazoa</taxon>
        <taxon>Ecdysozoa</taxon>
        <taxon>Arthropoda</taxon>
        <taxon>Hexapoda</taxon>
        <taxon>Insecta</taxon>
        <taxon>Pterygota</taxon>
        <taxon>Neoptera</taxon>
        <taxon>Polyneoptera</taxon>
        <taxon>Dictyoptera</taxon>
        <taxon>Blattodea</taxon>
        <taxon>Blaberoidea</taxon>
        <taxon>Blaberidae</taxon>
        <taxon>Diplopterinae</taxon>
        <taxon>Diploptera</taxon>
    </lineage>
</organism>
<comment type="similarity">
    <text evidence="3">Belongs to the steroid 5-alpha reductase family.</text>
</comment>
<reference evidence="10" key="2">
    <citation type="submission" date="2023-05" db="EMBL/GenBank/DDBJ databases">
        <authorList>
            <person name="Fouks B."/>
        </authorList>
    </citation>
    <scope>NUCLEOTIDE SEQUENCE</scope>
    <source>
        <strain evidence="10">Stay&amp;Tobe</strain>
        <tissue evidence="10">Testes</tissue>
    </source>
</reference>
<feature type="domain" description="Ubiquitin-like" evidence="9">
    <location>
        <begin position="17"/>
        <end position="73"/>
    </location>
</feature>